<comment type="caution">
    <text evidence="3">The sequence shown here is derived from an EMBL/GenBank/DDBJ whole genome shotgun (WGS) entry which is preliminary data.</text>
</comment>
<gene>
    <name evidence="3" type="ORF">EG19_11430</name>
</gene>
<feature type="transmembrane region" description="Helical" evidence="1">
    <location>
        <begin position="86"/>
        <end position="103"/>
    </location>
</feature>
<name>A0A062Y0N0_9BACT</name>
<proteinExistence type="predicted"/>
<dbReference type="PANTHER" id="PTHR36394">
    <property type="entry name" value="OS01G0277700 PROTEIN"/>
    <property type="match status" value="1"/>
</dbReference>
<feature type="transmembrane region" description="Helical" evidence="1">
    <location>
        <begin position="144"/>
        <end position="165"/>
    </location>
</feature>
<dbReference type="OrthoDB" id="9782403at2"/>
<feature type="transmembrane region" description="Helical" evidence="1">
    <location>
        <begin position="46"/>
        <end position="74"/>
    </location>
</feature>
<dbReference type="RefSeq" id="WP_053334828.1">
    <property type="nucleotide sequence ID" value="NZ_JMFG01000008.1"/>
</dbReference>
<dbReference type="Proteomes" id="UP000027284">
    <property type="component" value="Unassembled WGS sequence"/>
</dbReference>
<feature type="domain" description="Urease accessory protein UreH-like transmembrane" evidence="2">
    <location>
        <begin position="32"/>
        <end position="221"/>
    </location>
</feature>
<keyword evidence="1" id="KW-1133">Transmembrane helix</keyword>
<evidence type="ECO:0000259" key="2">
    <source>
        <dbReference type="Pfam" id="PF13386"/>
    </source>
</evidence>
<evidence type="ECO:0000313" key="4">
    <source>
        <dbReference type="Proteomes" id="UP000027284"/>
    </source>
</evidence>
<evidence type="ECO:0000313" key="3">
    <source>
        <dbReference type="EMBL" id="KDA54320.1"/>
    </source>
</evidence>
<feature type="transmembrane region" description="Helical" evidence="1">
    <location>
        <begin position="177"/>
        <end position="200"/>
    </location>
</feature>
<keyword evidence="1" id="KW-0472">Membrane</keyword>
<dbReference type="Pfam" id="PF13386">
    <property type="entry name" value="DsbD_2"/>
    <property type="match status" value="1"/>
</dbReference>
<dbReference type="InterPro" id="IPR039447">
    <property type="entry name" value="UreH-like_TM_dom"/>
</dbReference>
<dbReference type="PANTHER" id="PTHR36394:SF1">
    <property type="entry name" value="OS01G0277700 PROTEIN"/>
    <property type="match status" value="1"/>
</dbReference>
<keyword evidence="4" id="KW-1185">Reference proteome</keyword>
<sequence length="233" mass="24839">MEGLTLNLLLASAGVAFVHVLAGPDHTVPFVMLARAQRWSGVKTFWVTLFCGVGHVFSSLLLGLLGLALGAGLAHVTALEEVRGSVAAWGLVAFGLAYAVWGTRRALVHHHRLALHAHDHHVHIHPRGTDPHQHQNGHSSPLTFWSLFLIFAFGPCEPLIPLFMVPASRGRWDVAAAAGAVFSLVTLVTMVTAVLLLRAGVERLPLAGLERWSHALAGSVIALSGLAVLFLGL</sequence>
<reference evidence="3 4" key="1">
    <citation type="submission" date="2014-04" db="EMBL/GenBank/DDBJ databases">
        <title>The Genome Sequence of Thermoanaerobaculum aquaticum MP-01, The First Cultivated Group 23 Acidobacterium.</title>
        <authorList>
            <person name="Stamps B.W."/>
            <person name="Losey N.A."/>
            <person name="Lawson P.A."/>
            <person name="Stevenson B.S."/>
        </authorList>
    </citation>
    <scope>NUCLEOTIDE SEQUENCE [LARGE SCALE GENOMIC DNA]</scope>
    <source>
        <strain evidence="3 4">MP-01</strain>
    </source>
</reference>
<organism evidence="3 4">
    <name type="scientific">Thermoanaerobaculum aquaticum</name>
    <dbReference type="NCBI Taxonomy" id="1312852"/>
    <lineage>
        <taxon>Bacteria</taxon>
        <taxon>Pseudomonadati</taxon>
        <taxon>Acidobacteriota</taxon>
        <taxon>Thermoanaerobaculia</taxon>
        <taxon>Thermoanaerobaculales</taxon>
        <taxon>Thermoanaerobaculaceae</taxon>
        <taxon>Thermoanaerobaculum</taxon>
    </lineage>
</organism>
<evidence type="ECO:0000256" key="1">
    <source>
        <dbReference type="SAM" id="Phobius"/>
    </source>
</evidence>
<dbReference type="STRING" id="1312852.EG19_11430"/>
<feature type="transmembrane region" description="Helical" evidence="1">
    <location>
        <begin position="212"/>
        <end position="232"/>
    </location>
</feature>
<protein>
    <recommendedName>
        <fullName evidence="2">Urease accessory protein UreH-like transmembrane domain-containing protein</fullName>
    </recommendedName>
</protein>
<keyword evidence="1" id="KW-0812">Transmembrane</keyword>
<accession>A0A062Y0N0</accession>
<dbReference type="EMBL" id="JMFG01000008">
    <property type="protein sequence ID" value="KDA54320.1"/>
    <property type="molecule type" value="Genomic_DNA"/>
</dbReference>
<dbReference type="AlphaFoldDB" id="A0A062Y0N0"/>